<sequence>LSRKRISGIMRLRFLWTDYFEEASKAAGELYQQNQLPVTVPSCCLYPAAGCADLVSSWILPALLGETCLVVVGSSVEMQQLCISMVEVHFLAAVLPCRLVQPWSFPQRDTLEYLSKAGFPVQAIERGELNSKLSPHFEVMTLDVPQQNELATVVVSEVSGRIGGYVSTWESQLHNISGDKLNTLYIDTGKGRPPYRIENASTKDLVGHSASLQAGLKLVSGGGTHGSSMFLEKSKLSLPVLEAPKMEEAFACLEMPSFSQVVNMRTMEMGIQSSHIHLFDLINILETETAQSATRIFTIKFCEQLPQHRKYFVHSCGSSHMQPFDLLSHGKAFPSSSSTQALGVKGLPLLELPVPLWEVNENMTSFGCKCFVKVFDMPHQLVCVHTPPILDSNHSDTFETLIIGPELVYKDYIFSSLPVPALGGNERSCIALDAMQEALFGYKHAVPLALDFLYLDWHFSHKRDCGKQPCFVLESRFLDIGKYKPLSYAFPCKKSTDFHAMSNDKSMDGETKWSLQKETPVCSPKQSCSLESRESACPLLPACQHKSLERASGVGVRILAGSPNKHMDSPKLAASVAKKSSQDLFACNELSFFLQARHGTVNANTALEGSEQNTIREPGILASCTQGAYQMHCIRLSKPILKLQECLKLDYLRILQNDANLAHELENHEILNSLRMEADAKAALVLLIKGRAKDQNAPHEQQLLRGLISLYILQQTAENLCMYGIQVGHLYMESWYLNLRFLQDLVCCSYAECEDAYRQVEKGSLLDHPKLTCLGDIVSKHKCKVWNPKILVIAERRALFTLYKKILSCNLKPYQFDREENLLQNYSTSTDLLNQAVTEALPKCDCLMVPPEYITKSFPFKQFRCIVHYGDFSSSIEDFKSLIQSSGPEVHVLQVAAEENVCNHDEKDWSCKEVLQELLPKDQGSTPALQNTEKLSSKVQEALTMEGSTSSHNKPDLEMHAFGKSTDTLELDSTSASIFPSTGIFSNVPLAYRQCEMNIVVNINQSYNYLLGGQRSTYQKILAFEKEGMNVVERDLSLPIDMILSSTVCLIWYIKEKLPNREPALDQIMPLACIEGITNDIMKALSFSFRTCIMIFEGQPEFIAEAMQIFGYLQAAAIGLDLQLQCFISGSSSSTDLIIANCIVEMKRLRKTSSVPAMLEAEPLAESFLTSFASINALAAHAILSCGIELRQFMSLKVEEQLKLTELFDLSERSLLLFKQQAQSGSSRAIYKEAKSVCSGGHLITTQSKIEKIWPARSFKESSPKVGFIWRKQHHLIDEEEQRHLRTGLRKTAVDDDDDDLLLRNDIWLEKNDNDEEDSCLKSTHITKRRVHSVESPLPLNTTLPNEHDKRLKRTIDLILQRNSSKVGKAIQPVNEARSYMKSPAAEVTKDSWLDLNAGNSPHTSLYSPVDIFLSPELDPEITLKKKTVNKKALEMDLEDLFDYKLKGDINKHSEKECPMEFANETREHLKRKLDFESPANSKRLNKCPWERQECLKPSILDKYRYEGRDQSESTSARHSSMDIFASPQRETQLDACTQKYVSCKGPNMQRKTYKNLKRGLPRTNQNSYKGPAQSKRLCASWTPYDKRSKKVLSFARKGNDGQSRLVWESSQDISRK</sequence>
<keyword evidence="2" id="KW-1185">Reference proteome</keyword>
<evidence type="ECO:0000313" key="1">
    <source>
        <dbReference type="EMBL" id="KAI5077265.1"/>
    </source>
</evidence>
<evidence type="ECO:0000313" key="2">
    <source>
        <dbReference type="Proteomes" id="UP000886520"/>
    </source>
</evidence>
<feature type="non-terminal residue" evidence="1">
    <location>
        <position position="1"/>
    </location>
</feature>
<name>A0A9D4V012_ADICA</name>
<organism evidence="1 2">
    <name type="scientific">Adiantum capillus-veneris</name>
    <name type="common">Maidenhair fern</name>
    <dbReference type="NCBI Taxonomy" id="13818"/>
    <lineage>
        <taxon>Eukaryota</taxon>
        <taxon>Viridiplantae</taxon>
        <taxon>Streptophyta</taxon>
        <taxon>Embryophyta</taxon>
        <taxon>Tracheophyta</taxon>
        <taxon>Polypodiopsida</taxon>
        <taxon>Polypodiidae</taxon>
        <taxon>Polypodiales</taxon>
        <taxon>Pteridineae</taxon>
        <taxon>Pteridaceae</taxon>
        <taxon>Vittarioideae</taxon>
        <taxon>Adiantum</taxon>
    </lineage>
</organism>
<protein>
    <recommendedName>
        <fullName evidence="3">Protein shortage in chiasmata 1 ortholog</fullName>
    </recommendedName>
</protein>
<dbReference type="PANTHER" id="PTHR35764">
    <property type="entry name" value="PROTEIN SHORTAGE IN CHIASMATA 1"/>
    <property type="match status" value="1"/>
</dbReference>
<accession>A0A9D4V012</accession>
<evidence type="ECO:0008006" key="3">
    <source>
        <dbReference type="Google" id="ProtNLM"/>
    </source>
</evidence>
<proteinExistence type="predicted"/>
<dbReference type="OrthoDB" id="2018152at2759"/>
<dbReference type="GO" id="GO:0000712">
    <property type="term" value="P:resolution of meiotic recombination intermediates"/>
    <property type="evidence" value="ECO:0007669"/>
    <property type="project" value="TreeGrafter"/>
</dbReference>
<dbReference type="Proteomes" id="UP000886520">
    <property type="component" value="Chromosome 7"/>
</dbReference>
<dbReference type="EMBL" id="JABFUD020000007">
    <property type="protein sequence ID" value="KAI5077265.1"/>
    <property type="molecule type" value="Genomic_DNA"/>
</dbReference>
<reference evidence="1" key="1">
    <citation type="submission" date="2021-01" db="EMBL/GenBank/DDBJ databases">
        <title>Adiantum capillus-veneris genome.</title>
        <authorList>
            <person name="Fang Y."/>
            <person name="Liao Q."/>
        </authorList>
    </citation>
    <scope>NUCLEOTIDE SEQUENCE</scope>
    <source>
        <strain evidence="1">H3</strain>
        <tissue evidence="1">Leaf</tissue>
    </source>
</reference>
<dbReference type="InterPro" id="IPR038824">
    <property type="entry name" value="SHOC1-like"/>
</dbReference>
<gene>
    <name evidence="1" type="ORF">GOP47_0007089</name>
</gene>
<dbReference type="PANTHER" id="PTHR35764:SF1">
    <property type="entry name" value="PROTEIN SHORTAGE IN CHIASMATA 1"/>
    <property type="match status" value="1"/>
</dbReference>
<comment type="caution">
    <text evidence="1">The sequence shown here is derived from an EMBL/GenBank/DDBJ whole genome shotgun (WGS) entry which is preliminary data.</text>
</comment>